<dbReference type="EMBL" id="FOJN01000005">
    <property type="protein sequence ID" value="SFA49258.1"/>
    <property type="molecule type" value="Genomic_DNA"/>
</dbReference>
<name>A0A1I0TBT9_9NOCA</name>
<dbReference type="Proteomes" id="UP000182054">
    <property type="component" value="Unassembled WGS sequence"/>
</dbReference>
<protein>
    <submittedName>
        <fullName evidence="1">Uncharacterized protein</fullName>
    </submittedName>
</protein>
<dbReference type="AlphaFoldDB" id="A0A1I0TBT9"/>
<proteinExistence type="predicted"/>
<reference evidence="1 2" key="1">
    <citation type="submission" date="2016-10" db="EMBL/GenBank/DDBJ databases">
        <authorList>
            <person name="de Groot N.N."/>
        </authorList>
    </citation>
    <scope>NUCLEOTIDE SEQUENCE [LARGE SCALE GENOMIC DNA]</scope>
    <source>
        <strain evidence="1 2">DSM 44908</strain>
    </source>
</reference>
<evidence type="ECO:0000313" key="1">
    <source>
        <dbReference type="EMBL" id="SFA49258.1"/>
    </source>
</evidence>
<organism evidence="1 2">
    <name type="scientific">Rhodococcoides kroppenstedtii</name>
    <dbReference type="NCBI Taxonomy" id="293050"/>
    <lineage>
        <taxon>Bacteria</taxon>
        <taxon>Bacillati</taxon>
        <taxon>Actinomycetota</taxon>
        <taxon>Actinomycetes</taxon>
        <taxon>Mycobacteriales</taxon>
        <taxon>Nocardiaceae</taxon>
        <taxon>Rhodococcoides</taxon>
    </lineage>
</organism>
<sequence length="79" mass="9213">MTDRMTEQWFLARADRVKAAVQTAVDEAGAYGSDQLVADHEWIRYVHDHVHVVEEDGQRVVDDEATTRRLEELAERYRV</sequence>
<gene>
    <name evidence="1" type="ORF">SAMN05444374_105160</name>
</gene>
<accession>A0A1I0TBT9</accession>
<dbReference type="OrthoDB" id="4480160at2"/>
<evidence type="ECO:0000313" key="2">
    <source>
        <dbReference type="Proteomes" id="UP000182054"/>
    </source>
</evidence>
<dbReference type="RefSeq" id="WP_068362165.1">
    <property type="nucleotide sequence ID" value="NZ_CP135915.1"/>
</dbReference>
<dbReference type="GeneID" id="85485611"/>